<proteinExistence type="predicted"/>
<dbReference type="PANTHER" id="PTHR43649">
    <property type="entry name" value="ARABINOSE-BINDING PROTEIN-RELATED"/>
    <property type="match status" value="1"/>
</dbReference>
<dbReference type="Pfam" id="PF01547">
    <property type="entry name" value="SBP_bac_1"/>
    <property type="match status" value="1"/>
</dbReference>
<dbReference type="Proteomes" id="UP000294682">
    <property type="component" value="Unassembled WGS sequence"/>
</dbReference>
<dbReference type="InterPro" id="IPR006059">
    <property type="entry name" value="SBP"/>
</dbReference>
<feature type="signal peptide" evidence="1">
    <location>
        <begin position="1"/>
        <end position="21"/>
    </location>
</feature>
<keyword evidence="1" id="KW-0732">Signal</keyword>
<dbReference type="CDD" id="cd13585">
    <property type="entry name" value="PBP2_TMBP_like"/>
    <property type="match status" value="1"/>
</dbReference>
<evidence type="ECO:0000313" key="3">
    <source>
        <dbReference type="Proteomes" id="UP000294682"/>
    </source>
</evidence>
<gene>
    <name evidence="2" type="ORF">EDD78_10848</name>
</gene>
<dbReference type="InterPro" id="IPR050490">
    <property type="entry name" value="Bact_solute-bd_prot1"/>
</dbReference>
<dbReference type="PANTHER" id="PTHR43649:SF12">
    <property type="entry name" value="DIACETYLCHITOBIOSE BINDING PROTEIN DASA"/>
    <property type="match status" value="1"/>
</dbReference>
<name>A0A9X8Y7R8_9FIRM</name>
<dbReference type="OrthoDB" id="9764112at2"/>
<dbReference type="RefSeq" id="WP_079699772.1">
    <property type="nucleotide sequence ID" value="NZ_JADNAH010000103.1"/>
</dbReference>
<dbReference type="Gene3D" id="3.40.190.10">
    <property type="entry name" value="Periplasmic binding protein-like II"/>
    <property type="match status" value="1"/>
</dbReference>
<organism evidence="2 3">
    <name type="scientific">Harryflintia acetispora</name>
    <dbReference type="NCBI Taxonomy" id="1849041"/>
    <lineage>
        <taxon>Bacteria</taxon>
        <taxon>Bacillati</taxon>
        <taxon>Bacillota</taxon>
        <taxon>Clostridia</taxon>
        <taxon>Eubacteriales</taxon>
        <taxon>Oscillospiraceae</taxon>
        <taxon>Harryflintia</taxon>
    </lineage>
</organism>
<reference evidence="2 3" key="1">
    <citation type="submission" date="2019-03" db="EMBL/GenBank/DDBJ databases">
        <title>Genomic Encyclopedia of Type Strains, Phase IV (KMG-IV): sequencing the most valuable type-strain genomes for metagenomic binning, comparative biology and taxonomic classification.</title>
        <authorList>
            <person name="Goeker M."/>
        </authorList>
    </citation>
    <scope>NUCLEOTIDE SEQUENCE [LARGE SCALE GENOMIC DNA]</scope>
    <source>
        <strain evidence="2 3">DSM 100433</strain>
    </source>
</reference>
<dbReference type="AlphaFoldDB" id="A0A9X8Y7R8"/>
<dbReference type="EMBL" id="SLUK01000008">
    <property type="protein sequence ID" value="TCL42737.1"/>
    <property type="molecule type" value="Genomic_DNA"/>
</dbReference>
<feature type="chain" id="PRO_5040830577" evidence="1">
    <location>
        <begin position="22"/>
        <end position="434"/>
    </location>
</feature>
<accession>A0A9X8Y7R8</accession>
<dbReference type="PROSITE" id="PS51257">
    <property type="entry name" value="PROKAR_LIPOPROTEIN"/>
    <property type="match status" value="1"/>
</dbReference>
<dbReference type="SUPFAM" id="SSF53850">
    <property type="entry name" value="Periplasmic binding protein-like II"/>
    <property type="match status" value="1"/>
</dbReference>
<comment type="caution">
    <text evidence="2">The sequence shown here is derived from an EMBL/GenBank/DDBJ whole genome shotgun (WGS) entry which is preliminary data.</text>
</comment>
<keyword evidence="3" id="KW-1185">Reference proteome</keyword>
<protein>
    <submittedName>
        <fullName evidence="2">Carbohydrate ABC transporter substrate-binding protein (CUT1 family)</fullName>
    </submittedName>
</protein>
<sequence length="434" mass="48297">MKRVIALLAACALMTSLAACGSPAGSEKNASAPGEAKQLTWWMPPYATVDALDEEIWAPVIQSFEEKNNCKVEFTVIPWEGYEEKYLTSIAGNAGPDVGYMYVEMYPPFITMGAVADVNSYFTQEEKDNFIAWDSGYIMGGQYGVPFASGDPRVILYNKTILDELGEQPPKTWEDLRRIAKAATQDKDGDGNIDQWGYVTSFADSYYGLLPSTYYPFLWQAGGDIYNEAGDEVIIDSPAGKKSLQFLYDLIHVDKVVPPEWSSVTLNDIFVSHFCSGKGAMTMVSSGDACNYLPNYPDLEWGYVTALEDEESWTFAPTDYLTLMSSSSDPQLSVDLIKHVLSKEGIDRLHEFHTQASPRKDVPYLGSPLFEDAYLKDGGKMRTLNATLEGTLVYDYLLKQIQLIMNDQISIDEGLAEAQQYGNQAIADFKSRNQ</sequence>
<evidence type="ECO:0000256" key="1">
    <source>
        <dbReference type="SAM" id="SignalP"/>
    </source>
</evidence>
<evidence type="ECO:0000313" key="2">
    <source>
        <dbReference type="EMBL" id="TCL42737.1"/>
    </source>
</evidence>